<proteinExistence type="predicted"/>
<organism evidence="2 3">
    <name type="scientific">Herbidospora solisilvae</name>
    <dbReference type="NCBI Taxonomy" id="2696284"/>
    <lineage>
        <taxon>Bacteria</taxon>
        <taxon>Bacillati</taxon>
        <taxon>Actinomycetota</taxon>
        <taxon>Actinomycetes</taxon>
        <taxon>Streptosporangiales</taxon>
        <taxon>Streptosporangiaceae</taxon>
        <taxon>Herbidospora</taxon>
    </lineage>
</organism>
<protein>
    <recommendedName>
        <fullName evidence="4">Collagen-like protein</fullName>
    </recommendedName>
</protein>
<dbReference type="AlphaFoldDB" id="A0A7C9MZY7"/>
<dbReference type="EMBL" id="WXEW01000003">
    <property type="protein sequence ID" value="NAS22490.1"/>
    <property type="molecule type" value="Genomic_DNA"/>
</dbReference>
<feature type="compositionally biased region" description="Low complexity" evidence="1">
    <location>
        <begin position="70"/>
        <end position="101"/>
    </location>
</feature>
<evidence type="ECO:0008006" key="4">
    <source>
        <dbReference type="Google" id="ProtNLM"/>
    </source>
</evidence>
<evidence type="ECO:0000313" key="2">
    <source>
        <dbReference type="EMBL" id="NAS22490.1"/>
    </source>
</evidence>
<feature type="region of interest" description="Disordered" evidence="1">
    <location>
        <begin position="56"/>
        <end position="154"/>
    </location>
</feature>
<accession>A0A7C9MZY7</accession>
<dbReference type="Pfam" id="PF01391">
    <property type="entry name" value="Collagen"/>
    <property type="match status" value="1"/>
</dbReference>
<feature type="compositionally biased region" description="Basic and acidic residues" evidence="1">
    <location>
        <begin position="133"/>
        <end position="142"/>
    </location>
</feature>
<dbReference type="Proteomes" id="UP000479526">
    <property type="component" value="Unassembled WGS sequence"/>
</dbReference>
<name>A0A7C9MZY7_9ACTN</name>
<sequence>MVRHALRRRNWPLVAIILTFITLAWYVSSQIRSLADQLQQAEEDRVVLAQQVEQLGGVPRVTPPPGPQGEPGLPGAAGEPGQPGPRGSAGPSGAPGQAGEPGPSGPSGPPGIQGPSGPPGERGEPGPAGERGPQGERGEQGPRGETGPPPTSWSYTWLGITYGCTPDQAGSTNYVCNPS</sequence>
<evidence type="ECO:0000313" key="3">
    <source>
        <dbReference type="Proteomes" id="UP000479526"/>
    </source>
</evidence>
<reference evidence="2 3" key="1">
    <citation type="submission" date="2020-01" db="EMBL/GenBank/DDBJ databases">
        <title>Herbidospora sp. NEAU-GS84 nov., a novel actinomycete isolated from soil.</title>
        <authorList>
            <person name="Han L."/>
        </authorList>
    </citation>
    <scope>NUCLEOTIDE SEQUENCE [LARGE SCALE GENOMIC DNA]</scope>
    <source>
        <strain evidence="2 3">NEAU-GS84</strain>
    </source>
</reference>
<gene>
    <name evidence="2" type="ORF">GT755_12435</name>
</gene>
<dbReference type="PANTHER" id="PTHR24637:SF421">
    <property type="entry name" value="CUTICLE COLLAGEN DPY-2"/>
    <property type="match status" value="1"/>
</dbReference>
<keyword evidence="3" id="KW-1185">Reference proteome</keyword>
<comment type="caution">
    <text evidence="2">The sequence shown here is derived from an EMBL/GenBank/DDBJ whole genome shotgun (WGS) entry which is preliminary data.</text>
</comment>
<dbReference type="PANTHER" id="PTHR24637">
    <property type="entry name" value="COLLAGEN"/>
    <property type="match status" value="1"/>
</dbReference>
<evidence type="ECO:0000256" key="1">
    <source>
        <dbReference type="SAM" id="MobiDB-lite"/>
    </source>
</evidence>
<dbReference type="InterPro" id="IPR008160">
    <property type="entry name" value="Collagen"/>
</dbReference>